<sequence length="344" mass="40249">MIGQKIQLVAECANLEGKEVVFKIYEKEPLLVTKDKELSVLQNGTEVTEIKATVTDGYAVTEVELQKVNQGKYKDWDKILDPDTGDLKTTYLFIKVSCEGAELPIVDKRFLNRNGREFKLRTATHLYEICSNGQITKYHRNEAGKGRYYYIDNSDTKHFLGRYIYKKIKSKYYYKSKKYGDKYVNLVDFRNVKNYHNGNIKFKVTLNTERPYLNEITLASVFGAMLECGYDDFTYNGFSLKDGAPGISKSHKNDYNGDFRYLRKDKSGKNVYLNKSSEKGDPCGWKGMDEVRQNKFNDALYKFGWKDMLSWKYNNKLLKHCKHYKNHHHHLHVQDYKPNLTIKK</sequence>
<evidence type="ECO:0000313" key="2">
    <source>
        <dbReference type="Proteomes" id="UP001597459"/>
    </source>
</evidence>
<dbReference type="RefSeq" id="WP_378255790.1">
    <property type="nucleotide sequence ID" value="NZ_JBHSJV010000001.1"/>
</dbReference>
<proteinExistence type="predicted"/>
<comment type="caution">
    <text evidence="1">The sequence shown here is derived from an EMBL/GenBank/DDBJ whole genome shotgun (WGS) entry which is preliminary data.</text>
</comment>
<protein>
    <submittedName>
        <fullName evidence="1">Uncharacterized protein</fullName>
    </submittedName>
</protein>
<dbReference type="EMBL" id="JBHULX010000003">
    <property type="protein sequence ID" value="MFD2590106.1"/>
    <property type="molecule type" value="Genomic_DNA"/>
</dbReference>
<keyword evidence="2" id="KW-1185">Reference proteome</keyword>
<organism evidence="1 2">
    <name type="scientific">Aquimarina hainanensis</name>
    <dbReference type="NCBI Taxonomy" id="1578017"/>
    <lineage>
        <taxon>Bacteria</taxon>
        <taxon>Pseudomonadati</taxon>
        <taxon>Bacteroidota</taxon>
        <taxon>Flavobacteriia</taxon>
        <taxon>Flavobacteriales</taxon>
        <taxon>Flavobacteriaceae</taxon>
        <taxon>Aquimarina</taxon>
    </lineage>
</organism>
<name>A0ABW5N4S5_9FLAO</name>
<dbReference type="Proteomes" id="UP001597459">
    <property type="component" value="Unassembled WGS sequence"/>
</dbReference>
<accession>A0ABW5N4S5</accession>
<reference evidence="2" key="1">
    <citation type="journal article" date="2019" name="Int. J. Syst. Evol. Microbiol.">
        <title>The Global Catalogue of Microorganisms (GCM) 10K type strain sequencing project: providing services to taxonomists for standard genome sequencing and annotation.</title>
        <authorList>
            <consortium name="The Broad Institute Genomics Platform"/>
            <consortium name="The Broad Institute Genome Sequencing Center for Infectious Disease"/>
            <person name="Wu L."/>
            <person name="Ma J."/>
        </authorList>
    </citation>
    <scope>NUCLEOTIDE SEQUENCE [LARGE SCALE GENOMIC DNA]</scope>
    <source>
        <strain evidence="2">KCTC 42423</strain>
    </source>
</reference>
<evidence type="ECO:0000313" key="1">
    <source>
        <dbReference type="EMBL" id="MFD2590106.1"/>
    </source>
</evidence>
<gene>
    <name evidence="1" type="ORF">ACFSTE_04640</name>
</gene>